<dbReference type="PANTHER" id="PTHR47804:SF3">
    <property type="entry name" value="PROTEIN BRE4"/>
    <property type="match status" value="1"/>
</dbReference>
<feature type="transmembrane region" description="Helical" evidence="5">
    <location>
        <begin position="221"/>
        <end position="241"/>
    </location>
</feature>
<feature type="transmembrane region" description="Helical" evidence="5">
    <location>
        <begin position="684"/>
        <end position="702"/>
    </location>
</feature>
<feature type="transmembrane region" description="Helical" evidence="5">
    <location>
        <begin position="165"/>
        <end position="182"/>
    </location>
</feature>
<keyword evidence="8" id="KW-1185">Reference proteome</keyword>
<feature type="transmembrane region" description="Helical" evidence="5">
    <location>
        <begin position="88"/>
        <end position="105"/>
    </location>
</feature>
<protein>
    <recommendedName>
        <fullName evidence="6">Integral membrane bound transporter domain-containing protein</fullName>
    </recommendedName>
</protein>
<evidence type="ECO:0000259" key="6">
    <source>
        <dbReference type="Pfam" id="PF13515"/>
    </source>
</evidence>
<evidence type="ECO:0000256" key="4">
    <source>
        <dbReference type="ARBA" id="ARBA00023136"/>
    </source>
</evidence>
<dbReference type="GO" id="GO:0016020">
    <property type="term" value="C:membrane"/>
    <property type="evidence" value="ECO:0007669"/>
    <property type="project" value="UniProtKB-SubCell"/>
</dbReference>
<accession>A0A1Y2CD93</accession>
<comment type="subcellular location">
    <subcellularLocation>
        <location evidence="1">Membrane</location>
        <topology evidence="1">Multi-pass membrane protein</topology>
    </subcellularLocation>
</comment>
<evidence type="ECO:0000256" key="2">
    <source>
        <dbReference type="ARBA" id="ARBA00022692"/>
    </source>
</evidence>
<dbReference type="InterPro" id="IPR052430">
    <property type="entry name" value="IVT-Associated"/>
</dbReference>
<dbReference type="Proteomes" id="UP000193920">
    <property type="component" value="Unassembled WGS sequence"/>
</dbReference>
<feature type="transmembrane region" description="Helical" evidence="5">
    <location>
        <begin position="111"/>
        <end position="128"/>
    </location>
</feature>
<evidence type="ECO:0000313" key="8">
    <source>
        <dbReference type="Proteomes" id="UP000193920"/>
    </source>
</evidence>
<keyword evidence="3 5" id="KW-1133">Transmembrane helix</keyword>
<gene>
    <name evidence="7" type="ORF">LY90DRAFT_509560</name>
</gene>
<evidence type="ECO:0000256" key="1">
    <source>
        <dbReference type="ARBA" id="ARBA00004141"/>
    </source>
</evidence>
<dbReference type="PANTHER" id="PTHR47804">
    <property type="entry name" value="60S RIBOSOMAL PROTEIN L19"/>
    <property type="match status" value="1"/>
</dbReference>
<organism evidence="7 8">
    <name type="scientific">Neocallimastix californiae</name>
    <dbReference type="NCBI Taxonomy" id="1754190"/>
    <lineage>
        <taxon>Eukaryota</taxon>
        <taxon>Fungi</taxon>
        <taxon>Fungi incertae sedis</taxon>
        <taxon>Chytridiomycota</taxon>
        <taxon>Chytridiomycota incertae sedis</taxon>
        <taxon>Neocallimastigomycetes</taxon>
        <taxon>Neocallimastigales</taxon>
        <taxon>Neocallimastigaceae</taxon>
        <taxon>Neocallimastix</taxon>
    </lineage>
</organism>
<dbReference type="Pfam" id="PF13515">
    <property type="entry name" value="FUSC_2"/>
    <property type="match status" value="1"/>
</dbReference>
<proteinExistence type="predicted"/>
<dbReference type="EMBL" id="MCOG01000112">
    <property type="protein sequence ID" value="ORY45003.1"/>
    <property type="molecule type" value="Genomic_DNA"/>
</dbReference>
<dbReference type="STRING" id="1754190.A0A1Y2CD93"/>
<keyword evidence="2 5" id="KW-0812">Transmembrane</keyword>
<sequence>MKFRVQLNRAFSEYNYEFKAFDPFSQLSPSNITPLDQNEERDLSTFVYDNPNGYPIPATIPGNKMTPFNIKFSKDALIKYLKSRRFRNNFKASLAFTIASLFTFITPLTKYFGDSIIFVPITLIYADMKFTVGGLINCFFFINVFLFANCVCSALGTYITQNKPFFLSIYIFLYSVIVSIIYGKYPRLYGAYFIGAMLFFNSLMCSYEHNNLEYEYLLKSYFGFVIGGIIFFLMGIIVFPYRAFGILRRQIGNSLDNIGYLLTIVLTNLIKDPNEALTSEVKESIRTQIMAVRFNFTVLLGLLKECRLEFDYNYFHYKDYKHLINTLTDLLGHLSSMASCIRIKSAKNEPIFDENHVKFNDQQMDDYFNNQDTISNMKEILSLTNNLKEYRAHVQSLEQEKSYIHDIKGQIEEILKESCSMLIKLSYLYNQDPNERKKEDDESIFSDIVSNWEEIQAIQKTMVSNLFTNNGILNARKFQSDLANSPIDDITDIETSNFLMNFLFIFSLSRFVELLYDFQNQTKNLRKKGKLFHIPRWKKKPTKIGSTGNLHVNTKETLNDIKISKADSNFSSTHSIFEKGEVFNYSIMDFICRKLWEFFQLFKNPIIRFGLKVGIMIVFFSQFAFFDSTRNWYYDWHGQWTIITVFAVVAPTYAGEVVNCIFRSIGTLLGGLIAVLSWEVSKGNPYILCIIGFILSFIMNHLKDHPIDSAKLGCVTSTTFVIVLFGQYGTNLLEPENLENIWLVGVKRVTMVLLGIFIALIIGRLIWPTLARTELRYSLATSMSYLGILYNQIMTNLMANTSKNQKYNLKVAIKIERSIQLLLIRQRVLLAMARKEPRFRGPFEPNKFLSMIRSSQFILDLLRSIRVFVENFKHYEIPDSSFLYYTWDDSDCQDLITNITLCFYLYSAAIQLHKPLPCYLPNPENPNKRLNRKILVKLRTETNNNLYEFWIGYYAFSMCISEILNGLKLIEISAVSLYGQENFLQ</sequence>
<dbReference type="InterPro" id="IPR049453">
    <property type="entry name" value="Memb_transporter_dom"/>
</dbReference>
<feature type="transmembrane region" description="Helical" evidence="5">
    <location>
        <begin position="749"/>
        <end position="767"/>
    </location>
</feature>
<feature type="transmembrane region" description="Helical" evidence="5">
    <location>
        <begin position="709"/>
        <end position="729"/>
    </location>
</feature>
<feature type="transmembrane region" description="Helical" evidence="5">
    <location>
        <begin position="606"/>
        <end position="625"/>
    </location>
</feature>
<feature type="transmembrane region" description="Helical" evidence="5">
    <location>
        <begin position="189"/>
        <end position="209"/>
    </location>
</feature>
<feature type="transmembrane region" description="Helical" evidence="5">
    <location>
        <begin position="637"/>
        <end position="654"/>
    </location>
</feature>
<dbReference type="InterPro" id="IPR023244">
    <property type="entry name" value="Brefeldin_A-sensitivity_4"/>
</dbReference>
<keyword evidence="4 5" id="KW-0472">Membrane</keyword>
<reference evidence="7 8" key="1">
    <citation type="submission" date="2016-08" db="EMBL/GenBank/DDBJ databases">
        <title>A Parts List for Fungal Cellulosomes Revealed by Comparative Genomics.</title>
        <authorList>
            <consortium name="DOE Joint Genome Institute"/>
            <person name="Haitjema C.H."/>
            <person name="Gilmore S.P."/>
            <person name="Henske J.K."/>
            <person name="Solomon K.V."/>
            <person name="De Groot R."/>
            <person name="Kuo A."/>
            <person name="Mondo S.J."/>
            <person name="Salamov A.A."/>
            <person name="Labutti K."/>
            <person name="Zhao Z."/>
            <person name="Chiniquy J."/>
            <person name="Barry K."/>
            <person name="Brewer H.M."/>
            <person name="Purvine S.O."/>
            <person name="Wright A.T."/>
            <person name="Boxma B."/>
            <person name="Van Alen T."/>
            <person name="Hackstein J.H."/>
            <person name="Baker S.E."/>
            <person name="Grigoriev I.V."/>
            <person name="O'Malley M.A."/>
        </authorList>
    </citation>
    <scope>NUCLEOTIDE SEQUENCE [LARGE SCALE GENOMIC DNA]</scope>
    <source>
        <strain evidence="7 8">G1</strain>
    </source>
</reference>
<comment type="caution">
    <text evidence="7">The sequence shown here is derived from an EMBL/GenBank/DDBJ whole genome shotgun (WGS) entry which is preliminary data.</text>
</comment>
<name>A0A1Y2CD93_9FUNG</name>
<feature type="domain" description="Integral membrane bound transporter" evidence="6">
    <location>
        <begin position="632"/>
        <end position="762"/>
    </location>
</feature>
<feature type="transmembrane region" description="Helical" evidence="5">
    <location>
        <begin position="135"/>
        <end position="159"/>
    </location>
</feature>
<evidence type="ECO:0000256" key="3">
    <source>
        <dbReference type="ARBA" id="ARBA00022989"/>
    </source>
</evidence>
<dbReference type="AlphaFoldDB" id="A0A1Y2CD93"/>
<evidence type="ECO:0000313" key="7">
    <source>
        <dbReference type="EMBL" id="ORY45003.1"/>
    </source>
</evidence>
<dbReference type="OrthoDB" id="68611at2759"/>
<dbReference type="PRINTS" id="PR02047">
    <property type="entry name" value="BREFELDNASP4"/>
</dbReference>
<evidence type="ECO:0000256" key="5">
    <source>
        <dbReference type="SAM" id="Phobius"/>
    </source>
</evidence>